<reference evidence="2" key="1">
    <citation type="submission" date="2024-04" db="EMBL/GenBank/DDBJ databases">
        <title>Salinicola lusitanus LLJ914,a marine bacterium isolated from the Okinawa Trough.</title>
        <authorList>
            <person name="Li J."/>
        </authorList>
    </citation>
    <scope>NUCLEOTIDE SEQUENCE [LARGE SCALE GENOMIC DNA]</scope>
</reference>
<evidence type="ECO:0000313" key="2">
    <source>
        <dbReference type="Proteomes" id="UP001460270"/>
    </source>
</evidence>
<dbReference type="EMBL" id="JBBPFD010000022">
    <property type="protein sequence ID" value="KAK7881329.1"/>
    <property type="molecule type" value="Genomic_DNA"/>
</dbReference>
<dbReference type="AlphaFoldDB" id="A0AAW0MWM0"/>
<name>A0AAW0MWM0_9GOBI</name>
<comment type="caution">
    <text evidence="1">The sequence shown here is derived from an EMBL/GenBank/DDBJ whole genome shotgun (WGS) entry which is preliminary data.</text>
</comment>
<protein>
    <submittedName>
        <fullName evidence="1">Uncharacterized protein</fullName>
    </submittedName>
</protein>
<organism evidence="1 2">
    <name type="scientific">Mugilogobius chulae</name>
    <name type="common">yellowstripe goby</name>
    <dbReference type="NCBI Taxonomy" id="88201"/>
    <lineage>
        <taxon>Eukaryota</taxon>
        <taxon>Metazoa</taxon>
        <taxon>Chordata</taxon>
        <taxon>Craniata</taxon>
        <taxon>Vertebrata</taxon>
        <taxon>Euteleostomi</taxon>
        <taxon>Actinopterygii</taxon>
        <taxon>Neopterygii</taxon>
        <taxon>Teleostei</taxon>
        <taxon>Neoteleostei</taxon>
        <taxon>Acanthomorphata</taxon>
        <taxon>Gobiaria</taxon>
        <taxon>Gobiiformes</taxon>
        <taxon>Gobioidei</taxon>
        <taxon>Gobiidae</taxon>
        <taxon>Gobionellinae</taxon>
        <taxon>Mugilogobius</taxon>
    </lineage>
</organism>
<sequence>MWRPPMRASWPLDGPAVEMPFMKSNRHQEKELQTCLKALHSSTLTNQRLRKQTSKALRILHLKKRKLKASAANYQMLTSVGLKMAMRCQLLQTT</sequence>
<proteinExistence type="predicted"/>
<accession>A0AAW0MWM0</accession>
<evidence type="ECO:0000313" key="1">
    <source>
        <dbReference type="EMBL" id="KAK7881329.1"/>
    </source>
</evidence>
<keyword evidence="2" id="KW-1185">Reference proteome</keyword>
<gene>
    <name evidence="1" type="ORF">WMY93_029738</name>
</gene>
<dbReference type="Proteomes" id="UP001460270">
    <property type="component" value="Unassembled WGS sequence"/>
</dbReference>